<evidence type="ECO:0000313" key="1">
    <source>
        <dbReference type="EMBL" id="KAJ8638826.1"/>
    </source>
</evidence>
<comment type="caution">
    <text evidence="1">The sequence shown here is derived from an EMBL/GenBank/DDBJ whole genome shotgun (WGS) entry which is preliminary data.</text>
</comment>
<dbReference type="EMBL" id="CM056813">
    <property type="protein sequence ID" value="KAJ8638826.1"/>
    <property type="molecule type" value="Genomic_DNA"/>
</dbReference>
<sequence length="178" mass="20747">MENTSNDVSQNRNWDDIFANLVEDQNVFRDFVTNHMNNNNGNNGRGHGHHRGDGVLNQVPLGGNLLGRFKKIGPLPFSGTTDPEVAEKWIKQVNKTFLAMNCPEDKKLPLMAFILQGEEKHWYEDLVTMHERALTLAEFEREFDGKFIPKYVRDQKKREFQNLQQSSMTMARYDMKWT</sequence>
<reference evidence="1 2" key="1">
    <citation type="journal article" date="2022" name="Hortic Res">
        <title>A haplotype resolved chromosomal level avocado genome allows analysis of novel avocado genes.</title>
        <authorList>
            <person name="Nath O."/>
            <person name="Fletcher S.J."/>
            <person name="Hayward A."/>
            <person name="Shaw L.M."/>
            <person name="Masouleh A.K."/>
            <person name="Furtado A."/>
            <person name="Henry R.J."/>
            <person name="Mitter N."/>
        </authorList>
    </citation>
    <scope>NUCLEOTIDE SEQUENCE [LARGE SCALE GENOMIC DNA]</scope>
    <source>
        <strain evidence="2">cv. Hass</strain>
    </source>
</reference>
<organism evidence="1 2">
    <name type="scientific">Persea americana</name>
    <name type="common">Avocado</name>
    <dbReference type="NCBI Taxonomy" id="3435"/>
    <lineage>
        <taxon>Eukaryota</taxon>
        <taxon>Viridiplantae</taxon>
        <taxon>Streptophyta</taxon>
        <taxon>Embryophyta</taxon>
        <taxon>Tracheophyta</taxon>
        <taxon>Spermatophyta</taxon>
        <taxon>Magnoliopsida</taxon>
        <taxon>Magnoliidae</taxon>
        <taxon>Laurales</taxon>
        <taxon>Lauraceae</taxon>
        <taxon>Persea</taxon>
    </lineage>
</organism>
<dbReference type="Proteomes" id="UP001234297">
    <property type="component" value="Chromosome 5"/>
</dbReference>
<name>A0ACC2M0H0_PERAE</name>
<keyword evidence="2" id="KW-1185">Reference proteome</keyword>
<gene>
    <name evidence="1" type="ORF">MRB53_015520</name>
</gene>
<protein>
    <submittedName>
        <fullName evidence="1">Uncharacterized protein</fullName>
    </submittedName>
</protein>
<evidence type="ECO:0000313" key="2">
    <source>
        <dbReference type="Proteomes" id="UP001234297"/>
    </source>
</evidence>
<accession>A0ACC2M0H0</accession>
<proteinExistence type="predicted"/>